<evidence type="ECO:0000313" key="3">
    <source>
        <dbReference type="Proteomes" id="UP000051497"/>
    </source>
</evidence>
<dbReference type="Proteomes" id="UP000051497">
    <property type="component" value="Unassembled WGS sequence"/>
</dbReference>
<evidence type="ECO:0000313" key="1">
    <source>
        <dbReference type="EMBL" id="KRG21095.1"/>
    </source>
</evidence>
<dbReference type="AlphaFoldDB" id="A0A0Q9YWL6"/>
<reference evidence="1" key="1">
    <citation type="submission" date="2015-09" db="EMBL/GenBank/DDBJ databases">
        <title>Draft Genome Sequences of Two Novel Amoeba-resistant Intranuclear Bacteria, Candidatus Berkiella cookevillensis and Candidatus Berkiella aquae.</title>
        <authorList>
            <person name="Mehari Y.T."/>
            <person name="Arivett B.A."/>
            <person name="Farone A.L."/>
            <person name="Gunderson J.H."/>
            <person name="Farone M.B."/>
        </authorList>
    </citation>
    <scope>NUCLEOTIDE SEQUENCE [LARGE SCALE GENOMIC DNA]</scope>
    <source>
        <strain evidence="1">HT99</strain>
    </source>
</reference>
<dbReference type="OrthoDB" id="5654228at2"/>
<evidence type="ECO:0000313" key="2">
    <source>
        <dbReference type="EMBL" id="MCS5711237.1"/>
    </source>
</evidence>
<proteinExistence type="predicted"/>
<dbReference type="EMBL" id="LKAJ01000006">
    <property type="protein sequence ID" value="KRG21095.1"/>
    <property type="molecule type" value="Genomic_DNA"/>
</dbReference>
<organism evidence="1">
    <name type="scientific">Candidatus Berkiella aquae</name>
    <dbReference type="NCBI Taxonomy" id="295108"/>
    <lineage>
        <taxon>Bacteria</taxon>
        <taxon>Pseudomonadati</taxon>
        <taxon>Pseudomonadota</taxon>
        <taxon>Gammaproteobacteria</taxon>
        <taxon>Candidatus Berkiellales</taxon>
        <taxon>Candidatus Berkiellaceae</taxon>
        <taxon>Candidatus Berkiella</taxon>
    </lineage>
</organism>
<reference evidence="2" key="2">
    <citation type="journal article" date="2016" name="Genome Announc.">
        <title>Draft Genome Sequences of Two Novel Amoeba-Resistant Intranuclear Bacteria, 'Candidatus Berkiella cookevillensis' and 'Candidatus Berkiella aquae'.</title>
        <authorList>
            <person name="Mehari Y.T."/>
            <person name="Arivett B.A."/>
            <person name="Farone A.L."/>
            <person name="Gunderson J.H."/>
            <person name="Farone M.B."/>
        </authorList>
    </citation>
    <scope>NUCLEOTIDE SEQUENCE</scope>
    <source>
        <strain evidence="2">HT99</strain>
    </source>
</reference>
<sequence>MMIGMEILTWGTEQGGNPYYAPIYHYLWGGGSVGHAALKLTLPCNPENAALIQQYCCNQKGKSLIPHYRIQNNSCWVVYFSWWPGRELSEEYQDRFSANATLHINYDEKWKDFFTKTMISNSGKLRSIFGDTFYDWIFGKPAAIPQPIEEIIHPTRQDQDAQALTEMLKAKRTALQHIQKRLIPLMERSEKLLRLNFLLSCQESAEPERCAQVRGSLYLLENEMRPLMKRYKVLAREYNEFCRQYYHDVATAGCVPQRVFMSYGNELSPLKMLKAMRDIVDDGFDFHKIFNNCSTVVREIVAAGLNDDTHKRDFLPHFFDTPLKIYRSACDLQTQLIDTRLKQCIANKALVPYFRKLASDEQNPAPGFPAIPNPGPILGARL</sequence>
<dbReference type="EMBL" id="LKAJ02000001">
    <property type="protein sequence ID" value="MCS5711237.1"/>
    <property type="molecule type" value="Genomic_DNA"/>
</dbReference>
<name>A0A0Q9YWL6_9GAMM</name>
<reference evidence="2" key="3">
    <citation type="submission" date="2021-06" db="EMBL/GenBank/DDBJ databases">
        <title>Genomic Description and Analysis of Intracellular Bacteria, Candidatus Berkiella cookevillensis and Candidatus Berkiella aquae.</title>
        <authorList>
            <person name="Kidane D.T."/>
            <person name="Mehari Y.T."/>
            <person name="Rice F.C."/>
            <person name="Arivett B.A."/>
            <person name="Farone A.L."/>
            <person name="Berk S.G."/>
            <person name="Farone M.B."/>
        </authorList>
    </citation>
    <scope>NUCLEOTIDE SEQUENCE</scope>
    <source>
        <strain evidence="2">HT99</strain>
    </source>
</reference>
<comment type="caution">
    <text evidence="1">The sequence shown here is derived from an EMBL/GenBank/DDBJ whole genome shotgun (WGS) entry which is preliminary data.</text>
</comment>
<gene>
    <name evidence="2" type="ORF">HT99x_007310</name>
    <name evidence="1" type="ORF">HT99x_01651</name>
</gene>
<accession>A0A0Q9YWL6</accession>
<keyword evidence="3" id="KW-1185">Reference proteome</keyword>
<dbReference type="STRING" id="295108.HT99x_01651"/>
<protein>
    <submittedName>
        <fullName evidence="1">Uncharacterized protein</fullName>
    </submittedName>
</protein>
<dbReference type="RefSeq" id="WP_075066280.1">
    <property type="nucleotide sequence ID" value="NZ_LKAJ02000001.1"/>
</dbReference>